<dbReference type="NCBIfam" id="TIGR03083">
    <property type="entry name" value="maleylpyruvate isomerase family mycothiol-dependent enzyme"/>
    <property type="match status" value="1"/>
</dbReference>
<accession>A0A1A3P1Y3</accession>
<organism evidence="2 3">
    <name type="scientific">Mycobacterium asiaticum</name>
    <dbReference type="NCBI Taxonomy" id="1790"/>
    <lineage>
        <taxon>Bacteria</taxon>
        <taxon>Bacillati</taxon>
        <taxon>Actinomycetota</taxon>
        <taxon>Actinomycetes</taxon>
        <taxon>Mycobacteriales</taxon>
        <taxon>Mycobacteriaceae</taxon>
        <taxon>Mycobacterium</taxon>
    </lineage>
</organism>
<proteinExistence type="predicted"/>
<evidence type="ECO:0000259" key="1">
    <source>
        <dbReference type="Pfam" id="PF11716"/>
    </source>
</evidence>
<evidence type="ECO:0000313" key="2">
    <source>
        <dbReference type="EMBL" id="OBK28263.1"/>
    </source>
</evidence>
<protein>
    <submittedName>
        <fullName evidence="2">TIGR03086 family protein</fullName>
    </submittedName>
</protein>
<dbReference type="InterPro" id="IPR034660">
    <property type="entry name" value="DinB/YfiT-like"/>
</dbReference>
<comment type="caution">
    <text evidence="2">The sequence shown here is derived from an EMBL/GenBank/DDBJ whole genome shotgun (WGS) entry which is preliminary data.</text>
</comment>
<dbReference type="RefSeq" id="WP_065143612.1">
    <property type="nucleotide sequence ID" value="NZ_LZLS01000081.1"/>
</dbReference>
<gene>
    <name evidence="2" type="ORF">A5634_20740</name>
</gene>
<sequence>MPEDLRPGPDSPPTDELRSAEMTLGVLQQVLHTIAGSDKSKQTPCAEYNVKDLTSHLVNSITTLGGMVGAKVDVPADTDSVEALVVATARPALDAWHQHGLDGEVALGEHSMPARVAVSVFSIEFLVHGWDYARAVGHDVHVAESLAEYVLGLAQQIIRPEQRRSAGFADPVEVADDAPALDRLVAFTGRDPAR</sequence>
<name>A0A1A3P1Y3_MYCAS</name>
<dbReference type="Pfam" id="PF11716">
    <property type="entry name" value="MDMPI_N"/>
    <property type="match status" value="1"/>
</dbReference>
<dbReference type="InterPro" id="IPR024344">
    <property type="entry name" value="MDMPI_metal-binding"/>
</dbReference>
<dbReference type="EMBL" id="LZLS01000081">
    <property type="protein sequence ID" value="OBK28263.1"/>
    <property type="molecule type" value="Genomic_DNA"/>
</dbReference>
<reference evidence="2 3" key="1">
    <citation type="submission" date="2016-06" db="EMBL/GenBank/DDBJ databases">
        <authorList>
            <person name="Kjaerup R.B."/>
            <person name="Dalgaard T.S."/>
            <person name="Juul-Madsen H.R."/>
        </authorList>
    </citation>
    <scope>NUCLEOTIDE SEQUENCE [LARGE SCALE GENOMIC DNA]</scope>
    <source>
        <strain evidence="2 3">1165133.8</strain>
    </source>
</reference>
<dbReference type="Proteomes" id="UP000093928">
    <property type="component" value="Unassembled WGS sequence"/>
</dbReference>
<feature type="domain" description="Mycothiol-dependent maleylpyruvate isomerase metal-binding" evidence="1">
    <location>
        <begin position="33"/>
        <end position="110"/>
    </location>
</feature>
<dbReference type="InterPro" id="IPR017517">
    <property type="entry name" value="Maleyloyr_isom"/>
</dbReference>
<dbReference type="SUPFAM" id="SSF109854">
    <property type="entry name" value="DinB/YfiT-like putative metalloenzymes"/>
    <property type="match status" value="1"/>
</dbReference>
<dbReference type="GO" id="GO:0046872">
    <property type="term" value="F:metal ion binding"/>
    <property type="evidence" value="ECO:0007669"/>
    <property type="project" value="InterPro"/>
</dbReference>
<dbReference type="InterPro" id="IPR017520">
    <property type="entry name" value="CHP03086"/>
</dbReference>
<dbReference type="AlphaFoldDB" id="A0A1A3P1Y3"/>
<evidence type="ECO:0000313" key="3">
    <source>
        <dbReference type="Proteomes" id="UP000093928"/>
    </source>
</evidence>
<dbReference type="OrthoDB" id="8755073at2"/>
<dbReference type="NCBIfam" id="TIGR03086">
    <property type="entry name" value="TIGR03086 family metal-binding protein"/>
    <property type="match status" value="1"/>
</dbReference>